<dbReference type="Gene3D" id="2.30.42.10">
    <property type="match status" value="1"/>
</dbReference>
<dbReference type="AlphaFoldDB" id="T0GMZ0"/>
<dbReference type="eggNOG" id="COG0501">
    <property type="taxonomic scope" value="Bacteria"/>
</dbReference>
<name>T0GMZ0_9SPHN</name>
<dbReference type="Proteomes" id="UP000015524">
    <property type="component" value="Unassembled WGS sequence"/>
</dbReference>
<dbReference type="CDD" id="cd07342">
    <property type="entry name" value="M48C_Oma1_like"/>
    <property type="match status" value="1"/>
</dbReference>
<dbReference type="InterPro" id="IPR036034">
    <property type="entry name" value="PDZ_sf"/>
</dbReference>
<organism evidence="1 2">
    <name type="scientific">Sphingobium baderi LL03</name>
    <dbReference type="NCBI Taxonomy" id="1114964"/>
    <lineage>
        <taxon>Bacteria</taxon>
        <taxon>Pseudomonadati</taxon>
        <taxon>Pseudomonadota</taxon>
        <taxon>Alphaproteobacteria</taxon>
        <taxon>Sphingomonadales</taxon>
        <taxon>Sphingomonadaceae</taxon>
        <taxon>Sphingobium</taxon>
    </lineage>
</organism>
<comment type="caution">
    <text evidence="1">The sequence shown here is derived from an EMBL/GenBank/DDBJ whole genome shotgun (WGS) entry which is preliminary data.</text>
</comment>
<sequence length="328" mass="35529">MSIVLIMPGSLASASDLAPPFEAIRAVDTEMAHIGQRLAIANASLCDRQEPGLGLLLHTPDQYARSIRAAAVDHFRFDGPLGIEAVIEGSPAAAAGVRADDTLMGIGPIRFMSADPEVKATTATLADAARQIMALPADRPLILHLRRGGRDQELVVTPVPACRTRFEIVFGSDFLAQADGEVVQIGSRFFADYPDLVMVPIAHELAHNILQHRERLEARGVGYGLLSGIGRNVGYFRQAELEADILSIPLLANAGFDPAIALLFWRRFGPDHDGGLRSRSHPTWKDRVAAIEHAIADLGPERPHRPAILGARTRPLDGNWRSLLEDGH</sequence>
<reference evidence="1 2" key="1">
    <citation type="journal article" date="2013" name="Genome Announc.">
        <title>Draft Genome Sequence of a Hexachlorocyclohexane-Degrading Bacterium, Sphingobium baderi Strain LL03T.</title>
        <authorList>
            <person name="Kaur J."/>
            <person name="Verma H."/>
            <person name="Tripathi C."/>
            <person name="Khurana J.P."/>
            <person name="Lal R."/>
        </authorList>
    </citation>
    <scope>NUCLEOTIDE SEQUENCE [LARGE SCALE GENOMIC DNA]</scope>
    <source>
        <strain evidence="1 2">LL03</strain>
    </source>
</reference>
<evidence type="ECO:0000313" key="2">
    <source>
        <dbReference type="Proteomes" id="UP000015524"/>
    </source>
</evidence>
<gene>
    <name evidence="1" type="ORF">L485_08585</name>
</gene>
<proteinExistence type="predicted"/>
<protein>
    <recommendedName>
        <fullName evidence="3">PDZ domain-containing protein</fullName>
    </recommendedName>
</protein>
<accession>T0GMZ0</accession>
<keyword evidence="2" id="KW-1185">Reference proteome</keyword>
<dbReference type="EMBL" id="ATIB01000050">
    <property type="protein sequence ID" value="EQB02057.1"/>
    <property type="molecule type" value="Genomic_DNA"/>
</dbReference>
<evidence type="ECO:0008006" key="3">
    <source>
        <dbReference type="Google" id="ProtNLM"/>
    </source>
</evidence>
<dbReference type="PATRIC" id="fig|1114964.8.peg.4535"/>
<evidence type="ECO:0000313" key="1">
    <source>
        <dbReference type="EMBL" id="EQB02057.1"/>
    </source>
</evidence>
<dbReference type="SUPFAM" id="SSF50156">
    <property type="entry name" value="PDZ domain-like"/>
    <property type="match status" value="1"/>
</dbReference>